<dbReference type="GO" id="GO:0004519">
    <property type="term" value="F:endonuclease activity"/>
    <property type="evidence" value="ECO:0007669"/>
    <property type="project" value="UniProtKB-KW"/>
</dbReference>
<accession>A0AAW1HFR6</accession>
<keyword evidence="2" id="KW-0255">Endonuclease</keyword>
<protein>
    <submittedName>
        <fullName evidence="2">DDE superfamily endonuclease</fullName>
    </submittedName>
</protein>
<organism evidence="2 3">
    <name type="scientific">Popillia japonica</name>
    <name type="common">Japanese beetle</name>
    <dbReference type="NCBI Taxonomy" id="7064"/>
    <lineage>
        <taxon>Eukaryota</taxon>
        <taxon>Metazoa</taxon>
        <taxon>Ecdysozoa</taxon>
        <taxon>Arthropoda</taxon>
        <taxon>Hexapoda</taxon>
        <taxon>Insecta</taxon>
        <taxon>Pterygota</taxon>
        <taxon>Neoptera</taxon>
        <taxon>Endopterygota</taxon>
        <taxon>Coleoptera</taxon>
        <taxon>Polyphaga</taxon>
        <taxon>Scarabaeiformia</taxon>
        <taxon>Scarabaeidae</taxon>
        <taxon>Rutelinae</taxon>
        <taxon>Popillia</taxon>
    </lineage>
</organism>
<comment type="caution">
    <text evidence="2">The sequence shown here is derived from an EMBL/GenBank/DDBJ whole genome shotgun (WGS) entry which is preliminary data.</text>
</comment>
<dbReference type="EMBL" id="JASPKY010001227">
    <property type="protein sequence ID" value="KAK9675186.1"/>
    <property type="molecule type" value="Genomic_DNA"/>
</dbReference>
<evidence type="ECO:0000313" key="3">
    <source>
        <dbReference type="Proteomes" id="UP001458880"/>
    </source>
</evidence>
<proteinExistence type="predicted"/>
<name>A0AAW1HFR6_POPJA</name>
<dbReference type="Proteomes" id="UP001458880">
    <property type="component" value="Unassembled WGS sequence"/>
</dbReference>
<dbReference type="InterPro" id="IPR004875">
    <property type="entry name" value="DDE_SF_endonuclease_dom"/>
</dbReference>
<reference evidence="2 3" key="1">
    <citation type="journal article" date="2024" name="BMC Genomics">
        <title>De novo assembly and annotation of Popillia japonica's genome with initial clues to its potential as an invasive pest.</title>
        <authorList>
            <person name="Cucini C."/>
            <person name="Boschi S."/>
            <person name="Funari R."/>
            <person name="Cardaioli E."/>
            <person name="Iannotti N."/>
            <person name="Marturano G."/>
            <person name="Paoli F."/>
            <person name="Bruttini M."/>
            <person name="Carapelli A."/>
            <person name="Frati F."/>
            <person name="Nardi F."/>
        </authorList>
    </citation>
    <scope>NUCLEOTIDE SEQUENCE [LARGE SCALE GENOMIC DNA]</scope>
    <source>
        <strain evidence="2">DMR45628</strain>
    </source>
</reference>
<evidence type="ECO:0000313" key="2">
    <source>
        <dbReference type="EMBL" id="KAK9675186.1"/>
    </source>
</evidence>
<keyword evidence="3" id="KW-1185">Reference proteome</keyword>
<keyword evidence="2" id="KW-0540">Nuclease</keyword>
<dbReference type="GO" id="GO:0003676">
    <property type="term" value="F:nucleic acid binding"/>
    <property type="evidence" value="ECO:0007669"/>
    <property type="project" value="InterPro"/>
</dbReference>
<keyword evidence="2" id="KW-0378">Hydrolase</keyword>
<gene>
    <name evidence="2" type="ORF">QE152_g40578</name>
</gene>
<evidence type="ECO:0000259" key="1">
    <source>
        <dbReference type="Pfam" id="PF03184"/>
    </source>
</evidence>
<dbReference type="AlphaFoldDB" id="A0AAW1HFR6"/>
<sequence>MFPYKRIPDLALSVPDGWAIGRSDTGWMTAASFFEYIANVFYPWLLEKNTPMPVILFIDGHKSHYNLELYEFCVDKQIILYCVYPNATHILQPCDLGIFRPLKTEWKEVCRSYKQRSSTSITRHNFCGLFKEAFDKSAKVTTILNAFRSCGLCPLNEDAVDYSKCISSRRHEIFAKPCNNDLSQQDYSSCLKVIESFLGETKTAKYNKLYKSQTELDDGELYSLWKVCKDKFIEENGRTEVGNEILQQNENEPEGIIPFTEHFLNDLPLEIDGVVYPLIKGHSECNTHEYDSLPDQLTITENTLPDLSIGDTNYCDIEENEVPITPKYLCETYTKENVCQNMRYKY</sequence>
<dbReference type="Pfam" id="PF03184">
    <property type="entry name" value="DDE_1"/>
    <property type="match status" value="1"/>
</dbReference>
<feature type="domain" description="DDE-1" evidence="1">
    <location>
        <begin position="17"/>
        <end position="148"/>
    </location>
</feature>